<dbReference type="Proteomes" id="UP000030651">
    <property type="component" value="Unassembled WGS sequence"/>
</dbReference>
<gene>
    <name evidence="7" type="ORF">PFICI_09016</name>
</gene>
<dbReference type="InterPro" id="IPR051694">
    <property type="entry name" value="Immunoregulatory_rcpt-like"/>
</dbReference>
<feature type="compositionally biased region" description="Polar residues" evidence="5">
    <location>
        <begin position="359"/>
        <end position="369"/>
    </location>
</feature>
<evidence type="ECO:0000256" key="5">
    <source>
        <dbReference type="SAM" id="MobiDB-lite"/>
    </source>
</evidence>
<dbReference type="CDD" id="cd12087">
    <property type="entry name" value="TM_EGFR-like"/>
    <property type="match status" value="1"/>
</dbReference>
<dbReference type="GeneID" id="19274029"/>
<evidence type="ECO:0000256" key="2">
    <source>
        <dbReference type="ARBA" id="ARBA00022692"/>
    </source>
</evidence>
<feature type="transmembrane region" description="Helical" evidence="6">
    <location>
        <begin position="223"/>
        <end position="245"/>
    </location>
</feature>
<dbReference type="GO" id="GO:0016020">
    <property type="term" value="C:membrane"/>
    <property type="evidence" value="ECO:0007669"/>
    <property type="project" value="UniProtKB-SubCell"/>
</dbReference>
<dbReference type="STRING" id="1229662.W3WZ74"/>
<name>W3WZ74_PESFW</name>
<evidence type="ECO:0000256" key="1">
    <source>
        <dbReference type="ARBA" id="ARBA00004167"/>
    </source>
</evidence>
<dbReference type="HOGENOM" id="CLU_750289_0_0_1"/>
<dbReference type="OrthoDB" id="5985073at2759"/>
<organism evidence="7 8">
    <name type="scientific">Pestalotiopsis fici (strain W106-1 / CGMCC3.15140)</name>
    <dbReference type="NCBI Taxonomy" id="1229662"/>
    <lineage>
        <taxon>Eukaryota</taxon>
        <taxon>Fungi</taxon>
        <taxon>Dikarya</taxon>
        <taxon>Ascomycota</taxon>
        <taxon>Pezizomycotina</taxon>
        <taxon>Sordariomycetes</taxon>
        <taxon>Xylariomycetidae</taxon>
        <taxon>Amphisphaeriales</taxon>
        <taxon>Sporocadaceae</taxon>
        <taxon>Pestalotiopsis</taxon>
    </lineage>
</organism>
<dbReference type="PANTHER" id="PTHR15549">
    <property type="entry name" value="PAIRED IMMUNOGLOBULIN-LIKE TYPE 2 RECEPTOR"/>
    <property type="match status" value="1"/>
</dbReference>
<feature type="region of interest" description="Disordered" evidence="5">
    <location>
        <begin position="184"/>
        <end position="216"/>
    </location>
</feature>
<evidence type="ECO:0000313" key="7">
    <source>
        <dbReference type="EMBL" id="ETS79163.1"/>
    </source>
</evidence>
<proteinExistence type="predicted"/>
<dbReference type="eggNOG" id="ENOG502SP9Z">
    <property type="taxonomic scope" value="Eukaryota"/>
</dbReference>
<dbReference type="AlphaFoldDB" id="W3WZ74"/>
<dbReference type="KEGG" id="pfy:PFICI_09016"/>
<dbReference type="InParanoid" id="W3WZ74"/>
<reference evidence="8" key="1">
    <citation type="journal article" date="2015" name="BMC Genomics">
        <title>Genomic and transcriptomic analysis of the endophytic fungus Pestalotiopsis fici reveals its lifestyle and high potential for synthesis of natural products.</title>
        <authorList>
            <person name="Wang X."/>
            <person name="Zhang X."/>
            <person name="Liu L."/>
            <person name="Xiang M."/>
            <person name="Wang W."/>
            <person name="Sun X."/>
            <person name="Che Y."/>
            <person name="Guo L."/>
            <person name="Liu G."/>
            <person name="Guo L."/>
            <person name="Wang C."/>
            <person name="Yin W.B."/>
            <person name="Stadler M."/>
            <person name="Zhang X."/>
            <person name="Liu X."/>
        </authorList>
    </citation>
    <scope>NUCLEOTIDE SEQUENCE [LARGE SCALE GENOMIC DNA]</scope>
    <source>
        <strain evidence="8">W106-1 / CGMCC3.15140</strain>
    </source>
</reference>
<evidence type="ECO:0000256" key="6">
    <source>
        <dbReference type="SAM" id="Phobius"/>
    </source>
</evidence>
<evidence type="ECO:0000256" key="3">
    <source>
        <dbReference type="ARBA" id="ARBA00022989"/>
    </source>
</evidence>
<feature type="region of interest" description="Disordered" evidence="5">
    <location>
        <begin position="327"/>
        <end position="369"/>
    </location>
</feature>
<evidence type="ECO:0008006" key="9">
    <source>
        <dbReference type="Google" id="ProtNLM"/>
    </source>
</evidence>
<keyword evidence="4 6" id="KW-0472">Membrane</keyword>
<sequence>MSSTTAVSTTATVTAATVQALTTEFKAPTTCYSMQLTQLSSPGWEIWLNEPQPVPGTVYPDCYPTEFIDGYTSIANASSSIAPMMSPLVAPENWVTAYEQDNGYIALCPSGFLIHMIDDPIDTNRPAYGATCYSDFTAGHTVTVSGYDTQGFTGTNLFNPKSTDQAFAHVIEGKKLTSSITAAATTTTSDSTTSTAQTSGASATSTSSSDSSSSSSSVSGGTIAGAVIGSIAGVALIAAALFFLLRRRKGPAASAPEAGGQGHSAVEMGESSTAQGSPYQENYAFKNAAIKDYSTAPSHASAISPTSPYGQMHYGQAMSDGNYAELPAHNLSELETPPGPTSASRELDTGYMGSELHSNHQNHPPSSPH</sequence>
<evidence type="ECO:0000256" key="4">
    <source>
        <dbReference type="ARBA" id="ARBA00023136"/>
    </source>
</evidence>
<evidence type="ECO:0000313" key="8">
    <source>
        <dbReference type="Proteomes" id="UP000030651"/>
    </source>
</evidence>
<dbReference type="GO" id="GO:0071944">
    <property type="term" value="C:cell periphery"/>
    <property type="evidence" value="ECO:0007669"/>
    <property type="project" value="UniProtKB-ARBA"/>
</dbReference>
<accession>W3WZ74</accession>
<dbReference type="RefSeq" id="XP_007835788.1">
    <property type="nucleotide sequence ID" value="XM_007837597.1"/>
</dbReference>
<protein>
    <recommendedName>
        <fullName evidence="9">Mid2 domain-containing protein</fullName>
    </recommendedName>
</protein>
<dbReference type="PANTHER" id="PTHR15549:SF26">
    <property type="entry name" value="AXIAL BUDDING PATTERN PROTEIN 2-RELATED"/>
    <property type="match status" value="1"/>
</dbReference>
<dbReference type="EMBL" id="KI912114">
    <property type="protein sequence ID" value="ETS79163.1"/>
    <property type="molecule type" value="Genomic_DNA"/>
</dbReference>
<keyword evidence="3 6" id="KW-1133">Transmembrane helix</keyword>
<keyword evidence="2 6" id="KW-0812">Transmembrane</keyword>
<keyword evidence="8" id="KW-1185">Reference proteome</keyword>
<feature type="region of interest" description="Disordered" evidence="5">
    <location>
        <begin position="252"/>
        <end position="277"/>
    </location>
</feature>
<comment type="subcellular location">
    <subcellularLocation>
        <location evidence="1">Membrane</location>
        <topology evidence="1">Single-pass membrane protein</topology>
    </subcellularLocation>
</comment>
<dbReference type="OMA" id="YHNPTRP"/>